<name>A0AAW2S465_9LAMI</name>
<evidence type="ECO:0000313" key="2">
    <source>
        <dbReference type="EMBL" id="KAL0386403.1"/>
    </source>
</evidence>
<organism evidence="2">
    <name type="scientific">Sesamum latifolium</name>
    <dbReference type="NCBI Taxonomy" id="2727402"/>
    <lineage>
        <taxon>Eukaryota</taxon>
        <taxon>Viridiplantae</taxon>
        <taxon>Streptophyta</taxon>
        <taxon>Embryophyta</taxon>
        <taxon>Tracheophyta</taxon>
        <taxon>Spermatophyta</taxon>
        <taxon>Magnoliopsida</taxon>
        <taxon>eudicotyledons</taxon>
        <taxon>Gunneridae</taxon>
        <taxon>Pentapetalae</taxon>
        <taxon>asterids</taxon>
        <taxon>lamiids</taxon>
        <taxon>Lamiales</taxon>
        <taxon>Pedaliaceae</taxon>
        <taxon>Sesamum</taxon>
    </lineage>
</organism>
<evidence type="ECO:0000256" key="1">
    <source>
        <dbReference type="SAM" id="MobiDB-lite"/>
    </source>
</evidence>
<reference evidence="2" key="2">
    <citation type="journal article" date="2024" name="Plant">
        <title>Genomic evolution and insights into agronomic trait innovations of Sesamum species.</title>
        <authorList>
            <person name="Miao H."/>
            <person name="Wang L."/>
            <person name="Qu L."/>
            <person name="Liu H."/>
            <person name="Sun Y."/>
            <person name="Le M."/>
            <person name="Wang Q."/>
            <person name="Wei S."/>
            <person name="Zheng Y."/>
            <person name="Lin W."/>
            <person name="Duan Y."/>
            <person name="Cao H."/>
            <person name="Xiong S."/>
            <person name="Wang X."/>
            <person name="Wei L."/>
            <person name="Li C."/>
            <person name="Ma Q."/>
            <person name="Ju M."/>
            <person name="Zhao R."/>
            <person name="Li G."/>
            <person name="Mu C."/>
            <person name="Tian Q."/>
            <person name="Mei H."/>
            <person name="Zhang T."/>
            <person name="Gao T."/>
            <person name="Zhang H."/>
        </authorList>
    </citation>
    <scope>NUCLEOTIDE SEQUENCE</scope>
    <source>
        <strain evidence="2">KEN1</strain>
    </source>
</reference>
<comment type="caution">
    <text evidence="2">The sequence shown here is derived from an EMBL/GenBank/DDBJ whole genome shotgun (WGS) entry which is preliminary data.</text>
</comment>
<feature type="compositionally biased region" description="Polar residues" evidence="1">
    <location>
        <begin position="29"/>
        <end position="38"/>
    </location>
</feature>
<gene>
    <name evidence="2" type="ORF">Slati_4540600</name>
</gene>
<accession>A0AAW2S465</accession>
<sequence length="70" mass="7713">MLYRQEQLGRFHSRGIGVVLSRIPERRSSSMTMTSQPTGRAPSSDEDKALALDRLAKGMEIGMILCSSSN</sequence>
<dbReference type="AlphaFoldDB" id="A0AAW2S465"/>
<feature type="region of interest" description="Disordered" evidence="1">
    <location>
        <begin position="27"/>
        <end position="47"/>
    </location>
</feature>
<proteinExistence type="predicted"/>
<reference evidence="2" key="1">
    <citation type="submission" date="2020-06" db="EMBL/GenBank/DDBJ databases">
        <authorList>
            <person name="Li T."/>
            <person name="Hu X."/>
            <person name="Zhang T."/>
            <person name="Song X."/>
            <person name="Zhang H."/>
            <person name="Dai N."/>
            <person name="Sheng W."/>
            <person name="Hou X."/>
            <person name="Wei L."/>
        </authorList>
    </citation>
    <scope>NUCLEOTIDE SEQUENCE</scope>
    <source>
        <strain evidence="2">KEN1</strain>
        <tissue evidence="2">Leaf</tissue>
    </source>
</reference>
<protein>
    <submittedName>
        <fullName evidence="2">Uncharacterized protein</fullName>
    </submittedName>
</protein>
<dbReference type="EMBL" id="JACGWN010000169">
    <property type="protein sequence ID" value="KAL0386403.1"/>
    <property type="molecule type" value="Genomic_DNA"/>
</dbReference>